<evidence type="ECO:0000259" key="6">
    <source>
        <dbReference type="Pfam" id="PF17137"/>
    </source>
</evidence>
<dbReference type="PANTHER" id="PTHR43863:SF2">
    <property type="entry name" value="MALTASE-GLUCOAMYLASE"/>
    <property type="match status" value="1"/>
</dbReference>
<dbReference type="GO" id="GO:0030246">
    <property type="term" value="F:carbohydrate binding"/>
    <property type="evidence" value="ECO:0007669"/>
    <property type="project" value="InterPro"/>
</dbReference>
<proteinExistence type="inferred from homology"/>
<dbReference type="GO" id="GO:0016740">
    <property type="term" value="F:transferase activity"/>
    <property type="evidence" value="ECO:0007669"/>
    <property type="project" value="UniProtKB-KW"/>
</dbReference>
<dbReference type="RefSeq" id="WP_244946578.1">
    <property type="nucleotide sequence ID" value="NZ_RJUL01000005.1"/>
</dbReference>
<reference evidence="8 9" key="1">
    <citation type="submission" date="2018-11" db="EMBL/GenBank/DDBJ databases">
        <title>Genomic Encyclopedia of Type Strains, Phase IV (KMG-IV): sequencing the most valuable type-strain genomes for metagenomic binning, comparative biology and taxonomic classification.</title>
        <authorList>
            <person name="Goeker M."/>
        </authorList>
    </citation>
    <scope>NUCLEOTIDE SEQUENCE [LARGE SCALE GENOMIC DNA]</scope>
    <source>
        <strain evidence="8 9">DSM 21945</strain>
    </source>
</reference>
<evidence type="ECO:0000259" key="5">
    <source>
        <dbReference type="Pfam" id="PF13802"/>
    </source>
</evidence>
<dbReference type="SUPFAM" id="SSF51445">
    <property type="entry name" value="(Trans)glycosidases"/>
    <property type="match status" value="1"/>
</dbReference>
<dbReference type="InterPro" id="IPR025887">
    <property type="entry name" value="Glyco_hydro_31_N_dom"/>
</dbReference>
<evidence type="ECO:0000256" key="2">
    <source>
        <dbReference type="RuleBase" id="RU361185"/>
    </source>
</evidence>
<dbReference type="STRING" id="584787.GCA_001247655_02984"/>
<keyword evidence="2" id="KW-0326">Glycosidase</keyword>
<dbReference type="InterPro" id="IPR017853">
    <property type="entry name" value="GH"/>
</dbReference>
<feature type="domain" description="Glycoside hydrolase family 31 N-terminal" evidence="5">
    <location>
        <begin position="42"/>
        <end position="196"/>
    </location>
</feature>
<dbReference type="Gene3D" id="2.60.40.1760">
    <property type="entry name" value="glycosyl hydrolase (family 31)"/>
    <property type="match status" value="1"/>
</dbReference>
<dbReference type="CDD" id="cd14752">
    <property type="entry name" value="GH31_N"/>
    <property type="match status" value="1"/>
</dbReference>
<dbReference type="Pfam" id="PF13802">
    <property type="entry name" value="Gal_mutarotas_2"/>
    <property type="match status" value="1"/>
</dbReference>
<dbReference type="Pfam" id="PF01055">
    <property type="entry name" value="Glyco_hydro_31_2nd"/>
    <property type="match status" value="1"/>
</dbReference>
<evidence type="ECO:0000256" key="1">
    <source>
        <dbReference type="ARBA" id="ARBA00007806"/>
    </source>
</evidence>
<keyword evidence="2" id="KW-0378">Hydrolase</keyword>
<dbReference type="GO" id="GO:0004553">
    <property type="term" value="F:hydrolase activity, hydrolyzing O-glycosyl compounds"/>
    <property type="evidence" value="ECO:0007669"/>
    <property type="project" value="InterPro"/>
</dbReference>
<sequence>MMKLRYLPLSLAVLLASCASKPAYHLDGNRLVIPKAGGELVLTPLDADAIQTEYLKAGSQQPASRAIVQQTAVKAELSQKGDTLVYRLPGLRAEIDTRDLKISYYRGEHLLLAESSGFKGEQGVNLGFSLQQGEKLMGGGERVLGMDRRGHKLPLYNKASYGYTTEAAQMYYSLPLILSSEKYLLLFDNTASGEMDLGATQSDQMTFSAETGRRAYVVVASDHYAGLTEEYTQLTGHQPLPPRWALGNFASRFGYHSEAEARDVVNRFKEAGIPLDAIVLDLYWFGKDVKGHMGNLAWDKTAFPTPEQMIRDFKKDGVKTVLITEPFILTTSKCWNEALSAGAITPDASGKPATYDFFFGHTGLVDVFSPKGRDWFWGKYQSLLDEGVAGFWGDLGEPEVHPANLVHAEGSADALHNAYGHRWAEMVYDGVRQHRPDMRPFILMRSGYAGSQRFGMMPWTGDVSRSWGGLKPQVELALQMGAQGLGYIHSDLGGFAGGDKFDPELYLRWLQYGVFQPVFRPHGQEEIAPEPVFHDAHIQKVVGDYIKLRYSLLPYNYSLAFENSTTGKPLMRSMLMQSDDVKDFDNHHSYFWGDAFLVTPVTEQGAKTVTTQLPKGAWFDFWSGKRIEGGQSYTRATSVETLPVLVKAGSFVPMVAPTQSTDSYSSKALTLHYWADPSVTEAQGQMYEDDGHTPDAYAKGQYQLLRFSARQQGGLTVTLASQGQYPGMPKSRQLTLVIHHPGAVKAALLDGKPHSFKQDGDQLTLTFDWDGAARTLDLQ</sequence>
<feature type="signal peptide" evidence="3">
    <location>
        <begin position="1"/>
        <end position="25"/>
    </location>
</feature>
<dbReference type="InterPro" id="IPR033403">
    <property type="entry name" value="DUF5110"/>
</dbReference>
<gene>
    <name evidence="8" type="ORF">EDC28_105234</name>
</gene>
<name>A0A3N1PBI3_9GAMM</name>
<dbReference type="GO" id="GO:0005975">
    <property type="term" value="P:carbohydrate metabolic process"/>
    <property type="evidence" value="ECO:0007669"/>
    <property type="project" value="InterPro"/>
</dbReference>
<dbReference type="SUPFAM" id="SSF74650">
    <property type="entry name" value="Galactose mutarotase-like"/>
    <property type="match status" value="1"/>
</dbReference>
<evidence type="ECO:0000256" key="3">
    <source>
        <dbReference type="SAM" id="SignalP"/>
    </source>
</evidence>
<keyword evidence="8" id="KW-0808">Transferase</keyword>
<comment type="similarity">
    <text evidence="1 2">Belongs to the glycosyl hydrolase 31 family.</text>
</comment>
<feature type="domain" description="DUF5110" evidence="6">
    <location>
        <begin position="669"/>
        <end position="740"/>
    </location>
</feature>
<keyword evidence="9" id="KW-1185">Reference proteome</keyword>
<dbReference type="Pfam" id="PF17137">
    <property type="entry name" value="DUF5110"/>
    <property type="match status" value="1"/>
</dbReference>
<feature type="domain" description="Glycosyl hydrolase family 31 C-terminal" evidence="7">
    <location>
        <begin position="567"/>
        <end position="650"/>
    </location>
</feature>
<dbReference type="InterPro" id="IPR048395">
    <property type="entry name" value="Glyco_hydro_31_C"/>
</dbReference>
<accession>A0A3N1PBI3</accession>
<dbReference type="AlphaFoldDB" id="A0A3N1PBI3"/>
<dbReference type="PROSITE" id="PS51257">
    <property type="entry name" value="PROKAR_LIPOPROTEIN"/>
    <property type="match status" value="1"/>
</dbReference>
<keyword evidence="3" id="KW-0732">Signal</keyword>
<comment type="caution">
    <text evidence="8">The sequence shown here is derived from an EMBL/GenBank/DDBJ whole genome shotgun (WGS) entry which is preliminary data.</text>
</comment>
<organism evidence="8 9">
    <name type="scientific">Gallaecimonas pentaromativorans</name>
    <dbReference type="NCBI Taxonomy" id="584787"/>
    <lineage>
        <taxon>Bacteria</taxon>
        <taxon>Pseudomonadati</taxon>
        <taxon>Pseudomonadota</taxon>
        <taxon>Gammaproteobacteria</taxon>
        <taxon>Enterobacterales</taxon>
        <taxon>Gallaecimonadaceae</taxon>
        <taxon>Gallaecimonas</taxon>
    </lineage>
</organism>
<dbReference type="PANTHER" id="PTHR43863">
    <property type="entry name" value="HYDROLASE, PUTATIVE (AFU_ORTHOLOGUE AFUA_1G03140)-RELATED"/>
    <property type="match status" value="1"/>
</dbReference>
<dbReference type="SUPFAM" id="SSF51011">
    <property type="entry name" value="Glycosyl hydrolase domain"/>
    <property type="match status" value="1"/>
</dbReference>
<feature type="chain" id="PRO_5018210088" evidence="3">
    <location>
        <begin position="26"/>
        <end position="779"/>
    </location>
</feature>
<dbReference type="InterPro" id="IPR000322">
    <property type="entry name" value="Glyco_hydro_31_TIM"/>
</dbReference>
<evidence type="ECO:0000259" key="7">
    <source>
        <dbReference type="Pfam" id="PF21365"/>
    </source>
</evidence>
<dbReference type="InterPro" id="IPR011013">
    <property type="entry name" value="Gal_mutarotase_sf_dom"/>
</dbReference>
<evidence type="ECO:0000313" key="9">
    <source>
        <dbReference type="Proteomes" id="UP000268033"/>
    </source>
</evidence>
<dbReference type="CDD" id="cd06598">
    <property type="entry name" value="GH31_transferase_CtsZ"/>
    <property type="match status" value="1"/>
</dbReference>
<dbReference type="InterPro" id="IPR013780">
    <property type="entry name" value="Glyco_hydro_b"/>
</dbReference>
<dbReference type="Gene3D" id="2.60.40.1180">
    <property type="entry name" value="Golgi alpha-mannosidase II"/>
    <property type="match status" value="2"/>
</dbReference>
<dbReference type="Proteomes" id="UP000268033">
    <property type="component" value="Unassembled WGS sequence"/>
</dbReference>
<dbReference type="EMBL" id="RJUL01000005">
    <property type="protein sequence ID" value="ROQ25923.1"/>
    <property type="molecule type" value="Genomic_DNA"/>
</dbReference>
<dbReference type="Gene3D" id="3.20.20.80">
    <property type="entry name" value="Glycosidases"/>
    <property type="match status" value="1"/>
</dbReference>
<evidence type="ECO:0000313" key="8">
    <source>
        <dbReference type="EMBL" id="ROQ25923.1"/>
    </source>
</evidence>
<feature type="domain" description="Glycoside hydrolase family 31 TIM barrel" evidence="4">
    <location>
        <begin position="239"/>
        <end position="559"/>
    </location>
</feature>
<dbReference type="Pfam" id="PF21365">
    <property type="entry name" value="Glyco_hydro_31_3rd"/>
    <property type="match status" value="1"/>
</dbReference>
<dbReference type="InterPro" id="IPR051816">
    <property type="entry name" value="Glycosyl_Hydrolase_31"/>
</dbReference>
<protein>
    <submittedName>
        <fullName evidence="8">Oligosaccharide 4-alpha-D-glucosyltransferase</fullName>
    </submittedName>
</protein>
<evidence type="ECO:0000259" key="4">
    <source>
        <dbReference type="Pfam" id="PF01055"/>
    </source>
</evidence>